<evidence type="ECO:0000256" key="4">
    <source>
        <dbReference type="ARBA" id="ARBA00023316"/>
    </source>
</evidence>
<organism evidence="7 8">
    <name type="scientific">Zhihengliuella alba</name>
    <dbReference type="NCBI Taxonomy" id="547018"/>
    <lineage>
        <taxon>Bacteria</taxon>
        <taxon>Bacillati</taxon>
        <taxon>Actinomycetota</taxon>
        <taxon>Actinomycetes</taxon>
        <taxon>Micrococcales</taxon>
        <taxon>Micrococcaceae</taxon>
        <taxon>Zhihengliuella</taxon>
    </lineage>
</organism>
<dbReference type="InterPro" id="IPR036505">
    <property type="entry name" value="Amidase/PGRP_sf"/>
</dbReference>
<evidence type="ECO:0000313" key="7">
    <source>
        <dbReference type="EMBL" id="GAA3699277.1"/>
    </source>
</evidence>
<evidence type="ECO:0000256" key="1">
    <source>
        <dbReference type="ARBA" id="ARBA00001561"/>
    </source>
</evidence>
<dbReference type="InterPro" id="IPR002502">
    <property type="entry name" value="Amidase_domain"/>
</dbReference>
<evidence type="ECO:0000259" key="6">
    <source>
        <dbReference type="SMART" id="SM00644"/>
    </source>
</evidence>
<dbReference type="SMART" id="SM00644">
    <property type="entry name" value="Ami_2"/>
    <property type="match status" value="1"/>
</dbReference>
<dbReference type="PANTHER" id="PTHR30417:SF1">
    <property type="entry name" value="N-ACETYLMURAMOYL-L-ALANINE AMIDASE AMID"/>
    <property type="match status" value="1"/>
</dbReference>
<dbReference type="CDD" id="cd06583">
    <property type="entry name" value="PGRP"/>
    <property type="match status" value="1"/>
</dbReference>
<dbReference type="Proteomes" id="UP001501536">
    <property type="component" value="Unassembled WGS sequence"/>
</dbReference>
<evidence type="ECO:0000313" key="8">
    <source>
        <dbReference type="Proteomes" id="UP001501536"/>
    </source>
</evidence>
<accession>A0ABP7D0S3</accession>
<feature type="domain" description="N-acetylmuramoyl-L-alanine amidase" evidence="6">
    <location>
        <begin position="24"/>
        <end position="160"/>
    </location>
</feature>
<name>A0ABP7D0S3_9MICC</name>
<feature type="region of interest" description="Disordered" evidence="5">
    <location>
        <begin position="186"/>
        <end position="207"/>
    </location>
</feature>
<evidence type="ECO:0000256" key="5">
    <source>
        <dbReference type="SAM" id="MobiDB-lite"/>
    </source>
</evidence>
<keyword evidence="8" id="KW-1185">Reference proteome</keyword>
<dbReference type="SUPFAM" id="SSF55846">
    <property type="entry name" value="N-acetylmuramoyl-L-alanine amidase-like"/>
    <property type="match status" value="1"/>
</dbReference>
<dbReference type="Pfam" id="PF01510">
    <property type="entry name" value="Amidase_2"/>
    <property type="match status" value="1"/>
</dbReference>
<proteinExistence type="predicted"/>
<dbReference type="Gene3D" id="3.40.80.10">
    <property type="entry name" value="Peptidoglycan recognition protein-like"/>
    <property type="match status" value="1"/>
</dbReference>
<evidence type="ECO:0000256" key="3">
    <source>
        <dbReference type="ARBA" id="ARBA00022801"/>
    </source>
</evidence>
<comment type="caution">
    <text evidence="7">The sequence shown here is derived from an EMBL/GenBank/DDBJ whole genome shotgun (WGS) entry which is preliminary data.</text>
</comment>
<dbReference type="PANTHER" id="PTHR30417">
    <property type="entry name" value="N-ACETYLMURAMOYL-L-ALANINE AMIDASE AMID"/>
    <property type="match status" value="1"/>
</dbReference>
<reference evidence="8" key="1">
    <citation type="journal article" date="2019" name="Int. J. Syst. Evol. Microbiol.">
        <title>The Global Catalogue of Microorganisms (GCM) 10K type strain sequencing project: providing services to taxonomists for standard genome sequencing and annotation.</title>
        <authorList>
            <consortium name="The Broad Institute Genomics Platform"/>
            <consortium name="The Broad Institute Genome Sequencing Center for Infectious Disease"/>
            <person name="Wu L."/>
            <person name="Ma J."/>
        </authorList>
    </citation>
    <scope>NUCLEOTIDE SEQUENCE [LARGE SCALE GENOMIC DNA]</scope>
    <source>
        <strain evidence="8">JCM 16961</strain>
    </source>
</reference>
<dbReference type="RefSeq" id="WP_344880895.1">
    <property type="nucleotide sequence ID" value="NZ_BAABCJ010000001.1"/>
</dbReference>
<dbReference type="InterPro" id="IPR051206">
    <property type="entry name" value="NAMLAA_amidase_2"/>
</dbReference>
<dbReference type="EMBL" id="BAABCJ010000001">
    <property type="protein sequence ID" value="GAA3699277.1"/>
    <property type="molecule type" value="Genomic_DNA"/>
</dbReference>
<keyword evidence="3" id="KW-0378">Hydrolase</keyword>
<protein>
    <recommendedName>
        <fullName evidence="2">N-acetylmuramoyl-L-alanine amidase</fullName>
        <ecNumber evidence="2">3.5.1.28</ecNumber>
    </recommendedName>
</protein>
<comment type="catalytic activity">
    <reaction evidence="1">
        <text>Hydrolyzes the link between N-acetylmuramoyl residues and L-amino acid residues in certain cell-wall glycopeptides.</text>
        <dbReference type="EC" id="3.5.1.28"/>
    </reaction>
</comment>
<sequence>MTYFTGLARVARATGYPVIEVDGWEGRGHGHMGAVRTIVCHHTAGSSTGNYPSLNVVAYGRTGLKGPLSHYGIGRDGTIYVIAAGLCAHAGKDSQLAPAHRNHCAIGIEAENTGLGERWPDKQLDAYVKLCRALIDEFGLSANDVLGHKEIAPRRKIDPNFSANGFDMADFRAAVRRGYWTKPTTKPAGTIKPAAAPAPAIPAEPKPAPQEDIDMQLFKLGGAKYRLLSGTAYRGVSKSLAEKMIKAGHKVVAVTAEENAELSRNFNGTPDLVEVVK</sequence>
<dbReference type="EC" id="3.5.1.28" evidence="2"/>
<gene>
    <name evidence="7" type="ORF">GCM10022377_10350</name>
</gene>
<evidence type="ECO:0000256" key="2">
    <source>
        <dbReference type="ARBA" id="ARBA00011901"/>
    </source>
</evidence>
<feature type="compositionally biased region" description="Low complexity" evidence="5">
    <location>
        <begin position="186"/>
        <end position="198"/>
    </location>
</feature>
<keyword evidence="4" id="KW-0961">Cell wall biogenesis/degradation</keyword>